<dbReference type="InterPro" id="IPR005174">
    <property type="entry name" value="KIB1-4_b-propeller"/>
</dbReference>
<dbReference type="Pfam" id="PF12937">
    <property type="entry name" value="F-box-like"/>
    <property type="match status" value="1"/>
</dbReference>
<keyword evidence="4" id="KW-1185">Reference proteome</keyword>
<evidence type="ECO:0000313" key="3">
    <source>
        <dbReference type="EMBL" id="ONK70857.1"/>
    </source>
</evidence>
<gene>
    <name evidence="3" type="ORF">A4U43_C04F2240</name>
</gene>
<protein>
    <submittedName>
        <fullName evidence="3">Uncharacterized protein</fullName>
    </submittedName>
</protein>
<dbReference type="Gene3D" id="1.20.1280.50">
    <property type="match status" value="1"/>
</dbReference>
<name>A0A5P1F0C2_ASPOF</name>
<feature type="domain" description="F-box" evidence="2">
    <location>
        <begin position="5"/>
        <end position="40"/>
    </location>
</feature>
<organism evidence="3 4">
    <name type="scientific">Asparagus officinalis</name>
    <name type="common">Garden asparagus</name>
    <dbReference type="NCBI Taxonomy" id="4686"/>
    <lineage>
        <taxon>Eukaryota</taxon>
        <taxon>Viridiplantae</taxon>
        <taxon>Streptophyta</taxon>
        <taxon>Embryophyta</taxon>
        <taxon>Tracheophyta</taxon>
        <taxon>Spermatophyta</taxon>
        <taxon>Magnoliopsida</taxon>
        <taxon>Liliopsida</taxon>
        <taxon>Asparagales</taxon>
        <taxon>Asparagaceae</taxon>
        <taxon>Asparagoideae</taxon>
        <taxon>Asparagus</taxon>
    </lineage>
</organism>
<feature type="domain" description="KIB1-4 beta-propeller" evidence="1">
    <location>
        <begin position="53"/>
        <end position="149"/>
    </location>
</feature>
<dbReference type="EMBL" id="CM007384">
    <property type="protein sequence ID" value="ONK70857.1"/>
    <property type="molecule type" value="Genomic_DNA"/>
</dbReference>
<reference evidence="4" key="1">
    <citation type="journal article" date="2017" name="Nat. Commun.">
        <title>The asparagus genome sheds light on the origin and evolution of a young Y chromosome.</title>
        <authorList>
            <person name="Harkess A."/>
            <person name="Zhou J."/>
            <person name="Xu C."/>
            <person name="Bowers J.E."/>
            <person name="Van der Hulst R."/>
            <person name="Ayyampalayam S."/>
            <person name="Mercati F."/>
            <person name="Riccardi P."/>
            <person name="McKain M.R."/>
            <person name="Kakrana A."/>
            <person name="Tang H."/>
            <person name="Ray J."/>
            <person name="Groenendijk J."/>
            <person name="Arikit S."/>
            <person name="Mathioni S.M."/>
            <person name="Nakano M."/>
            <person name="Shan H."/>
            <person name="Telgmann-Rauber A."/>
            <person name="Kanno A."/>
            <person name="Yue Z."/>
            <person name="Chen H."/>
            <person name="Li W."/>
            <person name="Chen Y."/>
            <person name="Xu X."/>
            <person name="Zhang Y."/>
            <person name="Luo S."/>
            <person name="Chen H."/>
            <person name="Gao J."/>
            <person name="Mao Z."/>
            <person name="Pires J.C."/>
            <person name="Luo M."/>
            <person name="Kudrna D."/>
            <person name="Wing R.A."/>
            <person name="Meyers B.C."/>
            <person name="Yi K."/>
            <person name="Kong H."/>
            <person name="Lavrijsen P."/>
            <person name="Sunseri F."/>
            <person name="Falavigna A."/>
            <person name="Ye Y."/>
            <person name="Leebens-Mack J.H."/>
            <person name="Chen G."/>
        </authorList>
    </citation>
    <scope>NUCLEOTIDE SEQUENCE [LARGE SCALE GENOMIC DNA]</scope>
    <source>
        <strain evidence="4">cv. DH0086</strain>
    </source>
</reference>
<dbReference type="AlphaFoldDB" id="A0A5P1F0C2"/>
<dbReference type="Proteomes" id="UP000243459">
    <property type="component" value="Chromosome 4"/>
</dbReference>
<proteinExistence type="predicted"/>
<dbReference type="Pfam" id="PF03478">
    <property type="entry name" value="Beta-prop_KIB1-4"/>
    <property type="match status" value="1"/>
</dbReference>
<dbReference type="InterPro" id="IPR050942">
    <property type="entry name" value="F-box_BR-signaling"/>
</dbReference>
<dbReference type="SUPFAM" id="SSF81383">
    <property type="entry name" value="F-box domain"/>
    <property type="match status" value="1"/>
</dbReference>
<evidence type="ECO:0000259" key="2">
    <source>
        <dbReference type="Pfam" id="PF12937"/>
    </source>
</evidence>
<accession>A0A5P1F0C2</accession>
<dbReference type="Gramene" id="ONK70857">
    <property type="protein sequence ID" value="ONK70857"/>
    <property type="gene ID" value="A4U43_C04F2240"/>
</dbReference>
<evidence type="ECO:0000259" key="1">
    <source>
        <dbReference type="Pfam" id="PF03478"/>
    </source>
</evidence>
<sequence>MTRDWSELPQELLELIASKSDDISDHVRFGAVCTSWRSAAPNRNIRQNPWIRGYNIEASRCGWLLLEGGGRIFLFNPLAKAQTALPRFPTERRRGRILYAHVSSHPLSDDCVIVCRVESRRRMLLVCVPGDSAWSSIDIPIPPEEVEEERDDEIICREGSGRLPTIYCPFLNTTSRFFGSARAPRGTRYTIPYSLHYYCGWSAPRGLSEAAPGVLVVIGCYVGESPVISCILKVDYDQREITGVEDVRGLCRVCV</sequence>
<dbReference type="InterPro" id="IPR001810">
    <property type="entry name" value="F-box_dom"/>
</dbReference>
<evidence type="ECO:0000313" key="4">
    <source>
        <dbReference type="Proteomes" id="UP000243459"/>
    </source>
</evidence>
<dbReference type="PANTHER" id="PTHR44259">
    <property type="entry name" value="OS07G0183000 PROTEIN-RELATED"/>
    <property type="match status" value="1"/>
</dbReference>
<dbReference type="InterPro" id="IPR036047">
    <property type="entry name" value="F-box-like_dom_sf"/>
</dbReference>